<evidence type="ECO:0000259" key="1">
    <source>
        <dbReference type="Pfam" id="PF08279"/>
    </source>
</evidence>
<evidence type="ECO:0000259" key="3">
    <source>
        <dbReference type="Pfam" id="PF25583"/>
    </source>
</evidence>
<name>A0A518CIA2_9PLAN</name>
<evidence type="ECO:0000259" key="2">
    <source>
        <dbReference type="Pfam" id="PF13280"/>
    </source>
</evidence>
<dbReference type="InterPro" id="IPR036388">
    <property type="entry name" value="WH-like_DNA-bd_sf"/>
</dbReference>
<dbReference type="PANTHER" id="PTHR34580:SF1">
    <property type="entry name" value="PROTEIN PAFC"/>
    <property type="match status" value="1"/>
</dbReference>
<dbReference type="Gene3D" id="1.10.10.10">
    <property type="entry name" value="Winged helix-like DNA-binding domain superfamily/Winged helix DNA-binding domain"/>
    <property type="match status" value="1"/>
</dbReference>
<keyword evidence="5" id="KW-1185">Reference proteome</keyword>
<dbReference type="EMBL" id="CP036281">
    <property type="protein sequence ID" value="QDU78894.1"/>
    <property type="molecule type" value="Genomic_DNA"/>
</dbReference>
<dbReference type="OrthoDB" id="9767131at2"/>
<dbReference type="InterPro" id="IPR026881">
    <property type="entry name" value="WYL_dom"/>
</dbReference>
<dbReference type="InterPro" id="IPR051534">
    <property type="entry name" value="CBASS_pafABC_assoc_protein"/>
</dbReference>
<dbReference type="InterPro" id="IPR036390">
    <property type="entry name" value="WH_DNA-bd_sf"/>
</dbReference>
<sequence length="330" mass="38450">MSAENRIKRLVRLLDLLQSGHAYNSVQLAELCGISRRTVFRDIRILQDSGVQVLFHEDRQGYTLPGSFFLPPMDLKLNETLSLLLLCQGLGDQQQGIPFQTAAREASFKLLSNLPRHLRDYVGEISSAITLKLDSRAEFKDAEPHFERILQAIVDRRQIRIQYDSFSDGEEISTVCSPYRVLFSRRSWYLIGRSTLHRETRTFHVGRIRNSQTLDSRYEIPQRFSLERYLGNAWHLIREPKEKHTVEVLFQPLVARNVAEVTWHKTQQTTWNDDGTLNFKVQVEGLGEIIWWILGYGNQAEVIKPKKLRRQIAEHLQGLLERYQSELKHV</sequence>
<reference evidence="4 5" key="1">
    <citation type="submission" date="2019-02" db="EMBL/GenBank/DDBJ databases">
        <title>Deep-cultivation of Planctomycetes and their phenomic and genomic characterization uncovers novel biology.</title>
        <authorList>
            <person name="Wiegand S."/>
            <person name="Jogler M."/>
            <person name="Boedeker C."/>
            <person name="Pinto D."/>
            <person name="Vollmers J."/>
            <person name="Rivas-Marin E."/>
            <person name="Kohn T."/>
            <person name="Peeters S.H."/>
            <person name="Heuer A."/>
            <person name="Rast P."/>
            <person name="Oberbeckmann S."/>
            <person name="Bunk B."/>
            <person name="Jeske O."/>
            <person name="Meyerdierks A."/>
            <person name="Storesund J.E."/>
            <person name="Kallscheuer N."/>
            <person name="Luecker S."/>
            <person name="Lage O.M."/>
            <person name="Pohl T."/>
            <person name="Merkel B.J."/>
            <person name="Hornburger P."/>
            <person name="Mueller R.-W."/>
            <person name="Bruemmer F."/>
            <person name="Labrenz M."/>
            <person name="Spormann A.M."/>
            <person name="Op den Camp H."/>
            <person name="Overmann J."/>
            <person name="Amann R."/>
            <person name="Jetten M.S.M."/>
            <person name="Mascher T."/>
            <person name="Medema M.H."/>
            <person name="Devos D.P."/>
            <person name="Kaster A.-K."/>
            <person name="Ovreas L."/>
            <person name="Rohde M."/>
            <person name="Galperin M.Y."/>
            <person name="Jogler C."/>
        </authorList>
    </citation>
    <scope>NUCLEOTIDE SEQUENCE [LARGE SCALE GENOMIC DNA]</scope>
    <source>
        <strain evidence="4 5">Pla110</strain>
    </source>
</reference>
<dbReference type="PIRSF" id="PIRSF016838">
    <property type="entry name" value="PafC"/>
    <property type="match status" value="1"/>
</dbReference>
<dbReference type="AlphaFoldDB" id="A0A518CIA2"/>
<feature type="domain" description="WCX" evidence="3">
    <location>
        <begin position="243"/>
        <end position="320"/>
    </location>
</feature>
<dbReference type="KEGG" id="plon:Pla110_05980"/>
<gene>
    <name evidence="4" type="ORF">Pla110_05980</name>
</gene>
<protein>
    <submittedName>
        <fullName evidence="4">HTH domain protein</fullName>
    </submittedName>
</protein>
<dbReference type="PROSITE" id="PS52050">
    <property type="entry name" value="WYL"/>
    <property type="match status" value="1"/>
</dbReference>
<evidence type="ECO:0000313" key="5">
    <source>
        <dbReference type="Proteomes" id="UP000317178"/>
    </source>
</evidence>
<dbReference type="RefSeq" id="WP_144992987.1">
    <property type="nucleotide sequence ID" value="NZ_CP036281.1"/>
</dbReference>
<dbReference type="InterPro" id="IPR013196">
    <property type="entry name" value="HTH_11"/>
</dbReference>
<dbReference type="Pfam" id="PF13280">
    <property type="entry name" value="WYL"/>
    <property type="match status" value="1"/>
</dbReference>
<accession>A0A518CIA2</accession>
<dbReference type="InterPro" id="IPR057727">
    <property type="entry name" value="WCX_dom"/>
</dbReference>
<dbReference type="PANTHER" id="PTHR34580">
    <property type="match status" value="1"/>
</dbReference>
<dbReference type="Pfam" id="PF25583">
    <property type="entry name" value="WCX"/>
    <property type="match status" value="1"/>
</dbReference>
<organism evidence="4 5">
    <name type="scientific">Polystyrenella longa</name>
    <dbReference type="NCBI Taxonomy" id="2528007"/>
    <lineage>
        <taxon>Bacteria</taxon>
        <taxon>Pseudomonadati</taxon>
        <taxon>Planctomycetota</taxon>
        <taxon>Planctomycetia</taxon>
        <taxon>Planctomycetales</taxon>
        <taxon>Planctomycetaceae</taxon>
        <taxon>Polystyrenella</taxon>
    </lineage>
</organism>
<dbReference type="Proteomes" id="UP000317178">
    <property type="component" value="Chromosome"/>
</dbReference>
<feature type="domain" description="Helix-turn-helix type 11" evidence="1">
    <location>
        <begin position="13"/>
        <end position="62"/>
    </location>
</feature>
<dbReference type="InterPro" id="IPR028349">
    <property type="entry name" value="PafC-like"/>
</dbReference>
<dbReference type="Pfam" id="PF08279">
    <property type="entry name" value="HTH_11"/>
    <property type="match status" value="1"/>
</dbReference>
<feature type="domain" description="WYL" evidence="2">
    <location>
        <begin position="145"/>
        <end position="210"/>
    </location>
</feature>
<evidence type="ECO:0000313" key="4">
    <source>
        <dbReference type="EMBL" id="QDU78894.1"/>
    </source>
</evidence>
<dbReference type="SUPFAM" id="SSF46785">
    <property type="entry name" value="Winged helix' DNA-binding domain"/>
    <property type="match status" value="1"/>
</dbReference>
<proteinExistence type="predicted"/>